<sequence>MANKKKKKVHKKEPKGKKRRNSPKKTTRMVMQQHTRATSKQHKVIKFMAARLVVWKAHASALLTLVKMPDNISFTPHEAFAYAKAGVPITPAAYRRFRQSCFSASFENLPVVVGGNSQIIANTRAFISIFTPTKRVVPAFGRFLSSMIDSKESDDEVLSKFMIVFDIEAGSPTAIFLGIYVAVISGVDTLRAETSVFGGMLCLHGTHMRSFKLALAMYKDYMTFQKMKQIGESTCRAWGYLAMTTFMVVGGPEYIRRMCGGGREAYVAR</sequence>
<dbReference type="EMBL" id="BRYA01000395">
    <property type="protein sequence ID" value="GMI48414.1"/>
    <property type="molecule type" value="Genomic_DNA"/>
</dbReference>
<accession>A0A9W7LFC7</accession>
<proteinExistence type="predicted"/>
<evidence type="ECO:0000256" key="1">
    <source>
        <dbReference type="SAM" id="MobiDB-lite"/>
    </source>
</evidence>
<comment type="caution">
    <text evidence="2">The sequence shown here is derived from an EMBL/GenBank/DDBJ whole genome shotgun (WGS) entry which is preliminary data.</text>
</comment>
<organism evidence="2 3">
    <name type="scientific">Triparma columacea</name>
    <dbReference type="NCBI Taxonomy" id="722753"/>
    <lineage>
        <taxon>Eukaryota</taxon>
        <taxon>Sar</taxon>
        <taxon>Stramenopiles</taxon>
        <taxon>Ochrophyta</taxon>
        <taxon>Bolidophyceae</taxon>
        <taxon>Parmales</taxon>
        <taxon>Triparmaceae</taxon>
        <taxon>Triparma</taxon>
    </lineage>
</organism>
<evidence type="ECO:0000313" key="2">
    <source>
        <dbReference type="EMBL" id="GMI48414.1"/>
    </source>
</evidence>
<protein>
    <submittedName>
        <fullName evidence="2">Uncharacterized protein</fullName>
    </submittedName>
</protein>
<feature type="region of interest" description="Disordered" evidence="1">
    <location>
        <begin position="1"/>
        <end position="36"/>
    </location>
</feature>
<keyword evidence="3" id="KW-1185">Reference proteome</keyword>
<evidence type="ECO:0000313" key="3">
    <source>
        <dbReference type="Proteomes" id="UP001165065"/>
    </source>
</evidence>
<feature type="compositionally biased region" description="Basic residues" evidence="1">
    <location>
        <begin position="1"/>
        <end position="27"/>
    </location>
</feature>
<dbReference type="AlphaFoldDB" id="A0A9W7LFC7"/>
<name>A0A9W7LFC7_9STRA</name>
<reference evidence="3" key="1">
    <citation type="journal article" date="2023" name="Commun. Biol.">
        <title>Genome analysis of Parmales, the sister group of diatoms, reveals the evolutionary specialization of diatoms from phago-mixotrophs to photoautotrophs.</title>
        <authorList>
            <person name="Ban H."/>
            <person name="Sato S."/>
            <person name="Yoshikawa S."/>
            <person name="Yamada K."/>
            <person name="Nakamura Y."/>
            <person name="Ichinomiya M."/>
            <person name="Sato N."/>
            <person name="Blanc-Mathieu R."/>
            <person name="Endo H."/>
            <person name="Kuwata A."/>
            <person name="Ogata H."/>
        </authorList>
    </citation>
    <scope>NUCLEOTIDE SEQUENCE [LARGE SCALE GENOMIC DNA]</scope>
</reference>
<dbReference type="Proteomes" id="UP001165065">
    <property type="component" value="Unassembled WGS sequence"/>
</dbReference>
<gene>
    <name evidence="2" type="ORF">TrCOL_g7443</name>
</gene>